<dbReference type="OrthoDB" id="273089at2759"/>
<dbReference type="CDD" id="cd16495">
    <property type="entry name" value="RING_CH-C4HC3_MARCH"/>
    <property type="match status" value="1"/>
</dbReference>
<feature type="transmembrane region" description="Helical" evidence="13">
    <location>
        <begin position="270"/>
        <end position="292"/>
    </location>
</feature>
<keyword evidence="11 13" id="KW-1133">Transmembrane helix</keyword>
<name>D0AAK2_TRYB9</name>
<keyword evidence="12 13" id="KW-0472">Membrane</keyword>
<dbReference type="Gene3D" id="3.30.40.10">
    <property type="entry name" value="Zinc/RING finger domain, C3HC4 (zinc finger)"/>
    <property type="match status" value="1"/>
</dbReference>
<feature type="domain" description="RING-CH-type" evidence="14">
    <location>
        <begin position="1"/>
        <end position="59"/>
    </location>
</feature>
<comment type="pathway">
    <text evidence="3">Protein modification; protein ubiquitination.</text>
</comment>
<evidence type="ECO:0000256" key="7">
    <source>
        <dbReference type="ARBA" id="ARBA00022723"/>
    </source>
</evidence>
<dbReference type="GO" id="GO:0061630">
    <property type="term" value="F:ubiquitin protein ligase activity"/>
    <property type="evidence" value="ECO:0007669"/>
    <property type="project" value="UniProtKB-EC"/>
</dbReference>
<dbReference type="Pfam" id="PF12906">
    <property type="entry name" value="RINGv"/>
    <property type="match status" value="1"/>
</dbReference>
<feature type="transmembrane region" description="Helical" evidence="13">
    <location>
        <begin position="950"/>
        <end position="976"/>
    </location>
</feature>
<evidence type="ECO:0000256" key="6">
    <source>
        <dbReference type="ARBA" id="ARBA00022692"/>
    </source>
</evidence>
<gene>
    <name evidence="15" type="ORF">TbgDal_XI18230</name>
</gene>
<dbReference type="GO" id="GO:0036503">
    <property type="term" value="P:ERAD pathway"/>
    <property type="evidence" value="ECO:0007669"/>
    <property type="project" value="TreeGrafter"/>
</dbReference>
<feature type="transmembrane region" description="Helical" evidence="13">
    <location>
        <begin position="862"/>
        <end position="892"/>
    </location>
</feature>
<reference evidence="16" key="1">
    <citation type="journal article" date="2010" name="PLoS Negl. Trop. Dis.">
        <title>The genome sequence of Trypanosoma brucei gambiense, causative agent of chronic human african trypanosomiasis.</title>
        <authorList>
            <person name="Jackson A.P."/>
            <person name="Sanders M."/>
            <person name="Berry A."/>
            <person name="McQuillan J."/>
            <person name="Aslett M.A."/>
            <person name="Quail M.A."/>
            <person name="Chukualim B."/>
            <person name="Capewell P."/>
            <person name="MacLeod A."/>
            <person name="Melville S.E."/>
            <person name="Gibson W."/>
            <person name="Barry J.D."/>
            <person name="Berriman M."/>
            <person name="Hertz-Fowler C."/>
        </authorList>
    </citation>
    <scope>NUCLEOTIDE SEQUENCE [LARGE SCALE GENOMIC DNA]</scope>
    <source>
        <strain evidence="16">MHOM/CI/86/DAL972</strain>
    </source>
</reference>
<dbReference type="EC" id="2.3.2.27" evidence="4"/>
<feature type="transmembrane region" description="Helical" evidence="13">
    <location>
        <begin position="585"/>
        <end position="607"/>
    </location>
</feature>
<feature type="transmembrane region" description="Helical" evidence="13">
    <location>
        <begin position="683"/>
        <end position="703"/>
    </location>
</feature>
<dbReference type="GeneID" id="23867044"/>
<evidence type="ECO:0000256" key="2">
    <source>
        <dbReference type="ARBA" id="ARBA00004141"/>
    </source>
</evidence>
<dbReference type="PANTHER" id="PTHR13145">
    <property type="entry name" value="SSM4 PROTEIN"/>
    <property type="match status" value="1"/>
</dbReference>
<evidence type="ECO:0000256" key="5">
    <source>
        <dbReference type="ARBA" id="ARBA00022679"/>
    </source>
</evidence>
<dbReference type="PROSITE" id="PS51292">
    <property type="entry name" value="ZF_RING_CH"/>
    <property type="match status" value="1"/>
</dbReference>
<organism evidence="15 16">
    <name type="scientific">Trypanosoma brucei gambiense (strain MHOM/CI/86/DAL972)</name>
    <dbReference type="NCBI Taxonomy" id="679716"/>
    <lineage>
        <taxon>Eukaryota</taxon>
        <taxon>Discoba</taxon>
        <taxon>Euglenozoa</taxon>
        <taxon>Kinetoplastea</taxon>
        <taxon>Metakinetoplastina</taxon>
        <taxon>Trypanosomatida</taxon>
        <taxon>Trypanosomatidae</taxon>
        <taxon>Trypanosoma</taxon>
    </lineage>
</organism>
<accession>D0AAK2</accession>
<feature type="transmembrane region" description="Helical" evidence="13">
    <location>
        <begin position="898"/>
        <end position="922"/>
    </location>
</feature>
<evidence type="ECO:0000256" key="11">
    <source>
        <dbReference type="ARBA" id="ARBA00022989"/>
    </source>
</evidence>
<sequence>MSSREERSCRMCHSSAGKCVSPCCCDGSIKYVHSKCLARWVRHRKSLICEVCGTPCRVAKLSSYSISATNYRWVTLIWIFSRVWIRENARILSISLLVPIFSWLTFVLEGSLKGAGSIYSPVKVTLTHTHTLSEWGPTEALSYTVWVLTKLTAASMLLKLVREHWPAIEPFVREAPNADEQGRPVLEGRAVNQLQNWRIDAVEEGKEGEYDASGEGGDVEGEPMVSATSGLIVEVAVHPRDDGVVLQAIEAAHSDAGKSKTLRGKLKEELLHLVLPFFFLNVFCTVLCVLAPEVVRIKMWELWVAVDGNSRAWEVADTLLATLSPSENVARMRGAMVKPLIEALGSSDLLHAPLYFARLTFVIWIVVFVMKGVRCVPLRTFVLEALSLLRCIMAALVLPTFFIRTTTLLVLFLSMDFFDDDRNVGIAEDKKRAWHVLTAPVSVRHEDERPTTLLVLKSLKTVLGSERREVCFDFGAARVLRSGINATVDQGVILDGEEAEDPVLFFLFALSVIVSVVDMPSMWPVSDVILAVVISQFFFIVGFATRLPGRWFRWTMLHKVASVTGLRQLCALLDLWALLRVCAEINFIVAVICGGFLPYAFGAYQFFSRNDKPLVLLVTRNLLSSFRWAKGVFMLVDVSLNIAWYVDSRLGDKMGELFDVRDLALGDGISITGFLSKALRCTAFVACSSICSCIWMGICLALFDCLVVRSSCFVDTFFYGCRCIITVYMINDNEAWSRMLSIVELPFKGVRQFTEWKCRWLFSSSFGIWAGPQYVDGVNVAQRELTLITGMPTWYTHLCCSRIMVALDELQRNATADDAEVIQRVAIEITPLIRREEQACTLTEEQMMILFRCLKFPGMGRLLTLLLVAALLLLALPFMVGACVVSSVLALFLSPSCVVASGFVCGFLWVVGVVATGTLIILTDKLKSDLGPVRLYFSCGCHHMPLFEALAFAVMPIFMTTTTFIVFPFALAVMAWPHVRQVDSFGAFFMRFDIATLCLIFRLLLRCWTRLSPAVFAFFGRVQQVRVRNNGENSRVVSAPQEVAAPAAAKPGASAVLMVREATANMWKGCVDVGFECCAKLCYVRNHILRRLVETAESESIVGVAFIDRPT</sequence>
<dbReference type="AlphaFoldDB" id="D0AAK2"/>
<dbReference type="RefSeq" id="XP_011780967.1">
    <property type="nucleotide sequence ID" value="XM_011782665.1"/>
</dbReference>
<dbReference type="GO" id="GO:0008270">
    <property type="term" value="F:zinc ion binding"/>
    <property type="evidence" value="ECO:0007669"/>
    <property type="project" value="UniProtKB-KW"/>
</dbReference>
<keyword evidence="9" id="KW-0833">Ubl conjugation pathway</keyword>
<feature type="transmembrane region" description="Helical" evidence="13">
    <location>
        <begin position="391"/>
        <end position="413"/>
    </location>
</feature>
<keyword evidence="5" id="KW-0808">Transferase</keyword>
<keyword evidence="7" id="KW-0479">Metal-binding</keyword>
<evidence type="ECO:0000256" key="1">
    <source>
        <dbReference type="ARBA" id="ARBA00000900"/>
    </source>
</evidence>
<evidence type="ECO:0000313" key="15">
    <source>
        <dbReference type="EMBL" id="CBH18703.1"/>
    </source>
</evidence>
<dbReference type="VEuPathDB" id="TriTrypDB:Tbg972.11.18230"/>
<feature type="transmembrane region" description="Helical" evidence="13">
    <location>
        <begin position="988"/>
        <end position="1005"/>
    </location>
</feature>
<evidence type="ECO:0000313" key="16">
    <source>
        <dbReference type="Proteomes" id="UP000002316"/>
    </source>
</evidence>
<dbReference type="InterPro" id="IPR013083">
    <property type="entry name" value="Znf_RING/FYVE/PHD"/>
</dbReference>
<dbReference type="SUPFAM" id="SSF57850">
    <property type="entry name" value="RING/U-box"/>
    <property type="match status" value="1"/>
</dbReference>
<evidence type="ECO:0000256" key="13">
    <source>
        <dbReference type="SAM" id="Phobius"/>
    </source>
</evidence>
<proteinExistence type="predicted"/>
<evidence type="ECO:0000259" key="14">
    <source>
        <dbReference type="PROSITE" id="PS51292"/>
    </source>
</evidence>
<dbReference type="SMART" id="SM00744">
    <property type="entry name" value="RINGv"/>
    <property type="match status" value="1"/>
</dbReference>
<dbReference type="KEGG" id="tbg:TbgDal_XI18230"/>
<evidence type="ECO:0000256" key="10">
    <source>
        <dbReference type="ARBA" id="ARBA00022833"/>
    </source>
</evidence>
<feature type="transmembrane region" description="Helical" evidence="13">
    <location>
        <begin position="528"/>
        <end position="548"/>
    </location>
</feature>
<keyword evidence="10" id="KW-0862">Zinc</keyword>
<evidence type="ECO:0000256" key="12">
    <source>
        <dbReference type="ARBA" id="ARBA00023136"/>
    </source>
</evidence>
<comment type="catalytic activity">
    <reaction evidence="1">
        <text>S-ubiquitinyl-[E2 ubiquitin-conjugating enzyme]-L-cysteine + [acceptor protein]-L-lysine = [E2 ubiquitin-conjugating enzyme]-L-cysteine + N(6)-ubiquitinyl-[acceptor protein]-L-lysine.</text>
        <dbReference type="EC" id="2.3.2.27"/>
    </reaction>
</comment>
<dbReference type="InterPro" id="IPR011016">
    <property type="entry name" value="Znf_RING-CH"/>
</dbReference>
<protein>
    <recommendedName>
        <fullName evidence="4">RING-type E3 ubiquitin transferase</fullName>
        <ecNumber evidence="4">2.3.2.27</ecNumber>
    </recommendedName>
</protein>
<dbReference type="PANTHER" id="PTHR13145:SF0">
    <property type="entry name" value="E3 UBIQUITIN-PROTEIN LIGASE MARCHF6"/>
    <property type="match status" value="1"/>
</dbReference>
<feature type="transmembrane region" description="Helical" evidence="13">
    <location>
        <begin position="352"/>
        <end position="370"/>
    </location>
</feature>
<dbReference type="GO" id="GO:0005789">
    <property type="term" value="C:endoplasmic reticulum membrane"/>
    <property type="evidence" value="ECO:0007669"/>
    <property type="project" value="TreeGrafter"/>
</dbReference>
<comment type="subcellular location">
    <subcellularLocation>
        <location evidence="2">Membrane</location>
        <topology evidence="2">Multi-pass membrane protein</topology>
    </subcellularLocation>
</comment>
<evidence type="ECO:0000256" key="4">
    <source>
        <dbReference type="ARBA" id="ARBA00012483"/>
    </source>
</evidence>
<evidence type="ECO:0000256" key="9">
    <source>
        <dbReference type="ARBA" id="ARBA00022786"/>
    </source>
</evidence>
<evidence type="ECO:0000256" key="3">
    <source>
        <dbReference type="ARBA" id="ARBA00004906"/>
    </source>
</evidence>
<dbReference type="Proteomes" id="UP000002316">
    <property type="component" value="Chromosome 11"/>
</dbReference>
<keyword evidence="8" id="KW-0863">Zinc-finger</keyword>
<evidence type="ECO:0000256" key="8">
    <source>
        <dbReference type="ARBA" id="ARBA00022771"/>
    </source>
</evidence>
<keyword evidence="6 13" id="KW-0812">Transmembrane</keyword>
<dbReference type="EMBL" id="FN554974">
    <property type="protein sequence ID" value="CBH18703.1"/>
    <property type="molecule type" value="Genomic_DNA"/>
</dbReference>